<protein>
    <submittedName>
        <fullName evidence="1">Uncharacterized protein</fullName>
    </submittedName>
</protein>
<dbReference type="EMBL" id="PYGF01000006">
    <property type="protein sequence ID" value="PSL03849.1"/>
    <property type="molecule type" value="Genomic_DNA"/>
</dbReference>
<gene>
    <name evidence="1" type="ORF">CLV48_10689</name>
</gene>
<sequence length="68" mass="7853">MNATQRLLEMMEQFDLPVLVQREKQIETQHGYVIEVEGPGLYKLIHLGDVIAPFDNLEELCGFIKTYS</sequence>
<evidence type="ECO:0000313" key="2">
    <source>
        <dbReference type="Proteomes" id="UP000240708"/>
    </source>
</evidence>
<dbReference type="AlphaFoldDB" id="A0A2P8E307"/>
<dbReference type="OrthoDB" id="839590at2"/>
<evidence type="ECO:0000313" key="1">
    <source>
        <dbReference type="EMBL" id="PSL03849.1"/>
    </source>
</evidence>
<reference evidence="1 2" key="1">
    <citation type="submission" date="2018-03" db="EMBL/GenBank/DDBJ databases">
        <title>Genomic Encyclopedia of Archaeal and Bacterial Type Strains, Phase II (KMG-II): from individual species to whole genera.</title>
        <authorList>
            <person name="Goeker M."/>
        </authorList>
    </citation>
    <scope>NUCLEOTIDE SEQUENCE [LARGE SCALE GENOMIC DNA]</scope>
    <source>
        <strain evidence="1 2">DSM 28057</strain>
    </source>
</reference>
<dbReference type="RefSeq" id="WP_106567525.1">
    <property type="nucleotide sequence ID" value="NZ_PYGF01000006.1"/>
</dbReference>
<keyword evidence="2" id="KW-1185">Reference proteome</keyword>
<comment type="caution">
    <text evidence="1">The sequence shown here is derived from an EMBL/GenBank/DDBJ whole genome shotgun (WGS) entry which is preliminary data.</text>
</comment>
<name>A0A2P8E307_9BACT</name>
<dbReference type="Proteomes" id="UP000240708">
    <property type="component" value="Unassembled WGS sequence"/>
</dbReference>
<organism evidence="1 2">
    <name type="scientific">Cecembia rubra</name>
    <dbReference type="NCBI Taxonomy" id="1485585"/>
    <lineage>
        <taxon>Bacteria</taxon>
        <taxon>Pseudomonadati</taxon>
        <taxon>Bacteroidota</taxon>
        <taxon>Cytophagia</taxon>
        <taxon>Cytophagales</taxon>
        <taxon>Cyclobacteriaceae</taxon>
        <taxon>Cecembia</taxon>
    </lineage>
</organism>
<proteinExistence type="predicted"/>
<accession>A0A2P8E307</accession>